<keyword evidence="2" id="KW-1185">Reference proteome</keyword>
<reference evidence="1 2" key="1">
    <citation type="submission" date="2018-03" db="EMBL/GenBank/DDBJ databases">
        <title>Rhodobacter veldkampii.</title>
        <authorList>
            <person name="Meyer T.E."/>
            <person name="Miller S."/>
            <person name="Lodha T."/>
            <person name="Gandham S."/>
            <person name="Chintalapati S."/>
            <person name="Chintalapati V.R."/>
        </authorList>
    </citation>
    <scope>NUCLEOTIDE SEQUENCE [LARGE SCALE GENOMIC DNA]</scope>
    <source>
        <strain evidence="1 2">DSM 11550</strain>
    </source>
</reference>
<evidence type="ECO:0008006" key="3">
    <source>
        <dbReference type="Google" id="ProtNLM"/>
    </source>
</evidence>
<dbReference type="RefSeq" id="WP_107324113.1">
    <property type="nucleotide sequence ID" value="NZ_NHSP01000084.1"/>
</dbReference>
<gene>
    <name evidence="1" type="ORF">C5F46_03770</name>
</gene>
<accession>A0A2T4JL33</accession>
<comment type="caution">
    <text evidence="1">The sequence shown here is derived from an EMBL/GenBank/DDBJ whole genome shotgun (WGS) entry which is preliminary data.</text>
</comment>
<evidence type="ECO:0000313" key="1">
    <source>
        <dbReference type="EMBL" id="PTE18582.1"/>
    </source>
</evidence>
<protein>
    <recommendedName>
        <fullName evidence="3">DUF177 domain-containing protein</fullName>
    </recommendedName>
</protein>
<dbReference type="Pfam" id="PF02620">
    <property type="entry name" value="YceD"/>
    <property type="match status" value="1"/>
</dbReference>
<name>A0A2T4JL33_9RHOB</name>
<dbReference type="InterPro" id="IPR003772">
    <property type="entry name" value="YceD"/>
</dbReference>
<dbReference type="EMBL" id="PZKF01000006">
    <property type="protein sequence ID" value="PTE18582.1"/>
    <property type="molecule type" value="Genomic_DNA"/>
</dbReference>
<sequence length="187" mass="20044">MTDTLPFTHPFRVAELAGRKPTRFRIAPDAEARAHIAEWLGIVTLPEASLAGTLTPKGRSDWVLEADLGAEVVQECIITLAPVTTRITERVERRYLAEMPEPAGDEVEIPEDVSIEPLGQVIDPGAVLLEALELALPLYPRAPGAELGEIAVAAPGAEPLTDVARRPFAGLADLLGTKRDDEGGAER</sequence>
<evidence type="ECO:0000313" key="2">
    <source>
        <dbReference type="Proteomes" id="UP000241899"/>
    </source>
</evidence>
<dbReference type="AlphaFoldDB" id="A0A2T4JL33"/>
<organism evidence="1 2">
    <name type="scientific">Phaeovulum veldkampii DSM 11550</name>
    <dbReference type="NCBI Taxonomy" id="1185920"/>
    <lineage>
        <taxon>Bacteria</taxon>
        <taxon>Pseudomonadati</taxon>
        <taxon>Pseudomonadota</taxon>
        <taxon>Alphaproteobacteria</taxon>
        <taxon>Rhodobacterales</taxon>
        <taxon>Paracoccaceae</taxon>
        <taxon>Phaeovulum</taxon>
    </lineage>
</organism>
<dbReference type="OrthoDB" id="8443793at2"/>
<proteinExistence type="predicted"/>
<dbReference type="Proteomes" id="UP000241899">
    <property type="component" value="Unassembled WGS sequence"/>
</dbReference>